<dbReference type="GO" id="GO:0000049">
    <property type="term" value="F:tRNA binding"/>
    <property type="evidence" value="ECO:0007669"/>
    <property type="project" value="TreeGrafter"/>
</dbReference>
<evidence type="ECO:0000256" key="6">
    <source>
        <dbReference type="ARBA" id="ARBA00022741"/>
    </source>
</evidence>
<evidence type="ECO:0000256" key="8">
    <source>
        <dbReference type="RuleBase" id="RU003953"/>
    </source>
</evidence>
<dbReference type="Pfam" id="PF12627">
    <property type="entry name" value="PolyA_pol_RNAbd"/>
    <property type="match status" value="1"/>
</dbReference>
<keyword evidence="7" id="KW-0460">Magnesium</keyword>
<keyword evidence="8" id="KW-0694">RNA-binding</keyword>
<dbReference type="Gene3D" id="3.30.460.10">
    <property type="entry name" value="Beta Polymerase, domain 2"/>
    <property type="match status" value="1"/>
</dbReference>
<dbReference type="PANTHER" id="PTHR46173:SF1">
    <property type="entry name" value="CCA TRNA NUCLEOTIDYLTRANSFERASE 1, MITOCHONDRIAL"/>
    <property type="match status" value="1"/>
</dbReference>
<keyword evidence="4 11" id="KW-0548">Nucleotidyltransferase</keyword>
<sequence length="389" mass="40434">MRIAGDWLAAPATQAVCAALTARGNRALFVGGCVRNALLGRPVADIDIATDAVPETTIALARAAGLHPVPTGIAHGTITIVAGRRPYEVTTFRRDIETTGRHATVAFTSDVVDDARRRDFTMNALYADRSGEVVDPLGGLPDLLARRVRFVGDPAERIAEDYLRILRFFRIHAWYGDPAGGLDPDGLAACAELQDGLERLSRERVGAEICKLLGADDPAPSVAAMAATGILTRILPGADPAGLAPLVHVEKAAGFGPDWRRRLAVLGGDPAWPDALRLSRADARAVAAIRAALCDGLRPAASAWRHGADAGRDAALITASATGGAVPGDLATELARGASSRLPLAARDLGLEGPALGAALRRAEAAWIAADLRLDDAALRAAAAGRTPA</sequence>
<keyword evidence="12" id="KW-1185">Reference proteome</keyword>
<evidence type="ECO:0000313" key="12">
    <source>
        <dbReference type="Proteomes" id="UP000549457"/>
    </source>
</evidence>
<name>A0A840SIQ5_9RHOB</name>
<keyword evidence="3" id="KW-0819">tRNA processing</keyword>
<dbReference type="GO" id="GO:0008033">
    <property type="term" value="P:tRNA processing"/>
    <property type="evidence" value="ECO:0007669"/>
    <property type="project" value="UniProtKB-KW"/>
</dbReference>
<keyword evidence="2 8" id="KW-0808">Transferase</keyword>
<dbReference type="CDD" id="cd05398">
    <property type="entry name" value="NT_ClassII-CCAase"/>
    <property type="match status" value="1"/>
</dbReference>
<dbReference type="InterPro" id="IPR002646">
    <property type="entry name" value="PolA_pol_head_dom"/>
</dbReference>
<reference evidence="11 12" key="1">
    <citation type="submission" date="2020-08" db="EMBL/GenBank/DDBJ databases">
        <title>Genomic Encyclopedia of Type Strains, Phase IV (KMG-IV): sequencing the most valuable type-strain genomes for metagenomic binning, comparative biology and taxonomic classification.</title>
        <authorList>
            <person name="Goeker M."/>
        </authorList>
    </citation>
    <scope>NUCLEOTIDE SEQUENCE [LARGE SCALE GENOMIC DNA]</scope>
    <source>
        <strain evidence="11 12">DSM 101730</strain>
    </source>
</reference>
<protein>
    <submittedName>
        <fullName evidence="11">Poly(A) polymerase</fullName>
        <ecNumber evidence="11">2.7.7.19</ecNumber>
    </submittedName>
</protein>
<evidence type="ECO:0000259" key="9">
    <source>
        <dbReference type="Pfam" id="PF01743"/>
    </source>
</evidence>
<dbReference type="Gene3D" id="1.10.3090.10">
    <property type="entry name" value="cca-adding enzyme, domain 2"/>
    <property type="match status" value="1"/>
</dbReference>
<dbReference type="Proteomes" id="UP000549457">
    <property type="component" value="Unassembled WGS sequence"/>
</dbReference>
<keyword evidence="5" id="KW-0479">Metal-binding</keyword>
<comment type="cofactor">
    <cofactor evidence="1">
        <name>Mg(2+)</name>
        <dbReference type="ChEBI" id="CHEBI:18420"/>
    </cofactor>
</comment>
<evidence type="ECO:0000259" key="10">
    <source>
        <dbReference type="Pfam" id="PF12627"/>
    </source>
</evidence>
<accession>A0A840SIQ5</accession>
<dbReference type="PANTHER" id="PTHR46173">
    <property type="entry name" value="CCA TRNA NUCLEOTIDYLTRANSFERASE 1, MITOCHONDRIAL"/>
    <property type="match status" value="1"/>
</dbReference>
<comment type="caution">
    <text evidence="11">The sequence shown here is derived from an EMBL/GenBank/DDBJ whole genome shotgun (WGS) entry which is preliminary data.</text>
</comment>
<evidence type="ECO:0000256" key="1">
    <source>
        <dbReference type="ARBA" id="ARBA00001946"/>
    </source>
</evidence>
<feature type="domain" description="tRNA nucleotidyltransferase/poly(A) polymerase RNA and SrmB- binding" evidence="10">
    <location>
        <begin position="182"/>
        <end position="240"/>
    </location>
</feature>
<keyword evidence="6" id="KW-0547">Nucleotide-binding</keyword>
<dbReference type="EC" id="2.7.7.19" evidence="11"/>
<dbReference type="InterPro" id="IPR050264">
    <property type="entry name" value="Bact_CCA-adding_enz_type3_sf"/>
</dbReference>
<feature type="domain" description="Poly A polymerase head" evidence="9">
    <location>
        <begin position="29"/>
        <end position="149"/>
    </location>
</feature>
<evidence type="ECO:0000256" key="7">
    <source>
        <dbReference type="ARBA" id="ARBA00022842"/>
    </source>
</evidence>
<dbReference type="AlphaFoldDB" id="A0A840SIQ5"/>
<dbReference type="RefSeq" id="WP_184146734.1">
    <property type="nucleotide sequence ID" value="NZ_JACHFM010000001.1"/>
</dbReference>
<dbReference type="GO" id="GO:0046872">
    <property type="term" value="F:metal ion binding"/>
    <property type="evidence" value="ECO:0007669"/>
    <property type="project" value="UniProtKB-KW"/>
</dbReference>
<evidence type="ECO:0000256" key="2">
    <source>
        <dbReference type="ARBA" id="ARBA00022679"/>
    </source>
</evidence>
<dbReference type="SUPFAM" id="SSF81301">
    <property type="entry name" value="Nucleotidyltransferase"/>
    <property type="match status" value="1"/>
</dbReference>
<dbReference type="GO" id="GO:1990817">
    <property type="term" value="F:poly(A) RNA polymerase activity"/>
    <property type="evidence" value="ECO:0007669"/>
    <property type="project" value="UniProtKB-EC"/>
</dbReference>
<dbReference type="EMBL" id="JACHFM010000001">
    <property type="protein sequence ID" value="MBB5220555.1"/>
    <property type="molecule type" value="Genomic_DNA"/>
</dbReference>
<gene>
    <name evidence="11" type="ORF">HNP73_000476</name>
</gene>
<proteinExistence type="inferred from homology"/>
<comment type="similarity">
    <text evidence="8">Belongs to the tRNA nucleotidyltransferase/poly(A) polymerase family.</text>
</comment>
<dbReference type="InterPro" id="IPR032828">
    <property type="entry name" value="PolyA_RNA-bd"/>
</dbReference>
<dbReference type="Pfam" id="PF01743">
    <property type="entry name" value="PolyA_pol"/>
    <property type="match status" value="1"/>
</dbReference>
<evidence type="ECO:0000256" key="3">
    <source>
        <dbReference type="ARBA" id="ARBA00022694"/>
    </source>
</evidence>
<dbReference type="GO" id="GO:0000166">
    <property type="term" value="F:nucleotide binding"/>
    <property type="evidence" value="ECO:0007669"/>
    <property type="project" value="UniProtKB-KW"/>
</dbReference>
<dbReference type="SUPFAM" id="SSF81891">
    <property type="entry name" value="Poly A polymerase C-terminal region-like"/>
    <property type="match status" value="1"/>
</dbReference>
<dbReference type="InterPro" id="IPR043519">
    <property type="entry name" value="NT_sf"/>
</dbReference>
<evidence type="ECO:0000313" key="11">
    <source>
        <dbReference type="EMBL" id="MBB5220555.1"/>
    </source>
</evidence>
<evidence type="ECO:0000256" key="4">
    <source>
        <dbReference type="ARBA" id="ARBA00022695"/>
    </source>
</evidence>
<evidence type="ECO:0000256" key="5">
    <source>
        <dbReference type="ARBA" id="ARBA00022723"/>
    </source>
</evidence>
<organism evidence="11 12">
    <name type="scientific">Amaricoccus macauensis</name>
    <dbReference type="NCBI Taxonomy" id="57001"/>
    <lineage>
        <taxon>Bacteria</taxon>
        <taxon>Pseudomonadati</taxon>
        <taxon>Pseudomonadota</taxon>
        <taxon>Alphaproteobacteria</taxon>
        <taxon>Rhodobacterales</taxon>
        <taxon>Paracoccaceae</taxon>
        <taxon>Amaricoccus</taxon>
    </lineage>
</organism>